<dbReference type="AlphaFoldDB" id="A0AAE3U399"/>
<organism evidence="1 2">
    <name type="scientific">Ferirhizobium litorale</name>
    <dbReference type="NCBI Taxonomy" id="2927786"/>
    <lineage>
        <taxon>Bacteria</taxon>
        <taxon>Pseudomonadati</taxon>
        <taxon>Pseudomonadota</taxon>
        <taxon>Alphaproteobacteria</taxon>
        <taxon>Hyphomicrobiales</taxon>
        <taxon>Rhizobiaceae</taxon>
        <taxon>Ferirhizobium</taxon>
    </lineage>
</organism>
<name>A0AAE3U399_9HYPH</name>
<proteinExistence type="predicted"/>
<dbReference type="Proteomes" id="UP001161580">
    <property type="component" value="Unassembled WGS sequence"/>
</dbReference>
<protein>
    <submittedName>
        <fullName evidence="1">Uncharacterized protein</fullName>
    </submittedName>
</protein>
<accession>A0AAE3U399</accession>
<reference evidence="1" key="1">
    <citation type="submission" date="2022-03" db="EMBL/GenBank/DDBJ databases">
        <title>Fererhizobium litorale gen. nov., sp. nov., isolated from sandy sediments of the Sea of Japan seashore.</title>
        <authorList>
            <person name="Romanenko L."/>
            <person name="Kurilenko V."/>
            <person name="Otstavnykh N."/>
            <person name="Svetashev V."/>
            <person name="Tekutyeva L."/>
            <person name="Isaeva M."/>
            <person name="Mikhailov V."/>
        </authorList>
    </citation>
    <scope>NUCLEOTIDE SEQUENCE</scope>
    <source>
        <strain evidence="1">KMM 9576</strain>
    </source>
</reference>
<keyword evidence="2" id="KW-1185">Reference proteome</keyword>
<evidence type="ECO:0000313" key="1">
    <source>
        <dbReference type="EMBL" id="MDI7924939.1"/>
    </source>
</evidence>
<dbReference type="EMBL" id="JALDYZ010000020">
    <property type="protein sequence ID" value="MDI7924939.1"/>
    <property type="molecule type" value="Genomic_DNA"/>
</dbReference>
<evidence type="ECO:0000313" key="2">
    <source>
        <dbReference type="Proteomes" id="UP001161580"/>
    </source>
</evidence>
<dbReference type="RefSeq" id="WP_311788852.1">
    <property type="nucleotide sequence ID" value="NZ_JALDYY010000020.1"/>
</dbReference>
<gene>
    <name evidence="1" type="ORF">MRS75_23055</name>
</gene>
<comment type="caution">
    <text evidence="1">The sequence shown here is derived from an EMBL/GenBank/DDBJ whole genome shotgun (WGS) entry which is preliminary data.</text>
</comment>
<sequence>MVDFQDSSAGEGFESGILRLYGRGDEPVDEIVGLLNAINAAYEGLVRYEFLVTRLYIYWRHYSSRYDAFDRVHPELYYSYPANDLPPGFRLSLKGVRLQSPGFWDFFGKLNPLEVLRNAINDAHERRKDRAYRESAEAKRLHLENIILENEALSGRIAVLRDLGMTEEEMAQIRTTLIHQPIERVLQFQNSRLIDSADLTPSRRTEPPSTSG</sequence>